<dbReference type="NCBIfam" id="NF011333">
    <property type="entry name" value="PRK14749.1"/>
    <property type="match status" value="1"/>
</dbReference>
<dbReference type="RefSeq" id="WP_003830863.1">
    <property type="nucleotide sequence ID" value="NZ_CP037864.1"/>
</dbReference>
<dbReference type="KEGG" id="cars:E1B03_06190"/>
<reference evidence="2 3" key="1">
    <citation type="submission" date="2019-03" db="EMBL/GenBank/DDBJ databases">
        <title>Complete genome sequence of an arsenate-respiring bacteria, Citrobacter sp. LY-1.</title>
        <authorList>
            <person name="Wang H."/>
            <person name="Liu Y."/>
            <person name="Li Q."/>
            <person name="Huang J."/>
        </authorList>
    </citation>
    <scope>NUCLEOTIDE SEQUENCE [LARGE SCALE GENOMIC DNA]</scope>
    <source>
        <strain evidence="2 3">LY-1</strain>
    </source>
</reference>
<dbReference type="EMBL" id="CP037864">
    <property type="protein sequence ID" value="QBM22044.1"/>
    <property type="molecule type" value="Genomic_DNA"/>
</dbReference>
<keyword evidence="1" id="KW-0472">Membrane</keyword>
<dbReference type="Pfam" id="PF08173">
    <property type="entry name" value="YbgT_YccB"/>
    <property type="match status" value="1"/>
</dbReference>
<evidence type="ECO:0000256" key="1">
    <source>
        <dbReference type="SAM" id="Phobius"/>
    </source>
</evidence>
<sequence>MWYLFWFVGILLMCALSTLALVWLESRQK</sequence>
<organism evidence="2 3">
    <name type="scientific">Citrobacter arsenatis</name>
    <dbReference type="NCBI Taxonomy" id="2546350"/>
    <lineage>
        <taxon>Bacteria</taxon>
        <taxon>Pseudomonadati</taxon>
        <taxon>Pseudomonadota</taxon>
        <taxon>Gammaproteobacteria</taxon>
        <taxon>Enterobacterales</taxon>
        <taxon>Enterobacteriaceae</taxon>
        <taxon>Citrobacter</taxon>
    </lineage>
</organism>
<protein>
    <submittedName>
        <fullName evidence="2">Cytochrome bd-II oxidase subunit CbdX</fullName>
    </submittedName>
</protein>
<evidence type="ECO:0000313" key="3">
    <source>
        <dbReference type="Proteomes" id="UP000293850"/>
    </source>
</evidence>
<keyword evidence="1" id="KW-1133">Transmembrane helix</keyword>
<evidence type="ECO:0000313" key="2">
    <source>
        <dbReference type="EMBL" id="QBM22044.1"/>
    </source>
</evidence>
<gene>
    <name evidence="2" type="primary">cbdX</name>
    <name evidence="2" type="ORF">E1B03_06190</name>
</gene>
<keyword evidence="3" id="KW-1185">Reference proteome</keyword>
<keyword evidence="1" id="KW-0812">Transmembrane</keyword>
<feature type="transmembrane region" description="Helical" evidence="1">
    <location>
        <begin position="6"/>
        <end position="24"/>
    </location>
</feature>
<name>A0A4P6WH64_9ENTR</name>
<dbReference type="Proteomes" id="UP000293850">
    <property type="component" value="Chromosome"/>
</dbReference>
<dbReference type="AlphaFoldDB" id="A0A4P6WH64"/>
<accession>A0A4P6WH64</accession>
<dbReference type="InterPro" id="IPR012994">
    <property type="entry name" value="YbgT_YccB"/>
</dbReference>
<proteinExistence type="predicted"/>